<organism evidence="1 2">
    <name type="scientific">Gossypium australe</name>
    <dbReference type="NCBI Taxonomy" id="47621"/>
    <lineage>
        <taxon>Eukaryota</taxon>
        <taxon>Viridiplantae</taxon>
        <taxon>Streptophyta</taxon>
        <taxon>Embryophyta</taxon>
        <taxon>Tracheophyta</taxon>
        <taxon>Spermatophyta</taxon>
        <taxon>Magnoliopsida</taxon>
        <taxon>eudicotyledons</taxon>
        <taxon>Gunneridae</taxon>
        <taxon>Pentapetalae</taxon>
        <taxon>rosids</taxon>
        <taxon>malvids</taxon>
        <taxon>Malvales</taxon>
        <taxon>Malvaceae</taxon>
        <taxon>Malvoideae</taxon>
        <taxon>Gossypium</taxon>
    </lineage>
</organism>
<sequence>MSPKILVKGRTCPFSSFFSFSAVRILAKSPTFARYRRKLQFEDDINLIFMYTSYNRLGKNADEADAEEIIDMASKASFTDQQMQVQENVHFQIKNFCTVMDEILLPGSAVPLTRPIKRAELSLRLKDSIGYSLDVKPSQIPHNEASQGLYLNGEANVGAVIAIYPGVIYSPSYYQYIPGYPRVDARNRYLITRYDGIVIDAQPWGYGGETREIWDSSTMQDTRPDTDETMLGKALENSQVGCNGEILERRNPLALAHFANHSTEETVPNVMVCPYDFPLTEKNLRTYIPNISFGNAEEQKVRRLGSSWFRGGSRNSRLDDSDSDGPVLKTLVLVAAKALCDEEVLLQRPLWYYSVDEDED</sequence>
<comment type="caution">
    <text evidence="1">The sequence shown here is derived from an EMBL/GenBank/DDBJ whole genome shotgun (WGS) entry which is preliminary data.</text>
</comment>
<dbReference type="InterPro" id="IPR040415">
    <property type="entry name" value="SETD9"/>
</dbReference>
<dbReference type="Proteomes" id="UP000325315">
    <property type="component" value="Unassembled WGS sequence"/>
</dbReference>
<evidence type="ECO:0000313" key="2">
    <source>
        <dbReference type="Proteomes" id="UP000325315"/>
    </source>
</evidence>
<dbReference type="AlphaFoldDB" id="A0A5B6WL92"/>
<dbReference type="EMBL" id="SMMG02000002">
    <property type="protein sequence ID" value="KAA3482651.1"/>
    <property type="molecule type" value="Genomic_DNA"/>
</dbReference>
<gene>
    <name evidence="1" type="ORF">EPI10_004877</name>
</gene>
<reference evidence="2" key="1">
    <citation type="journal article" date="2019" name="Plant Biotechnol. J.">
        <title>Genome sequencing of the Australian wild diploid species Gossypium australe highlights disease resistance and delayed gland morphogenesis.</title>
        <authorList>
            <person name="Cai Y."/>
            <person name="Cai X."/>
            <person name="Wang Q."/>
            <person name="Wang P."/>
            <person name="Zhang Y."/>
            <person name="Cai C."/>
            <person name="Xu Y."/>
            <person name="Wang K."/>
            <person name="Zhou Z."/>
            <person name="Wang C."/>
            <person name="Geng S."/>
            <person name="Li B."/>
            <person name="Dong Q."/>
            <person name="Hou Y."/>
            <person name="Wang H."/>
            <person name="Ai P."/>
            <person name="Liu Z."/>
            <person name="Yi F."/>
            <person name="Sun M."/>
            <person name="An G."/>
            <person name="Cheng J."/>
            <person name="Zhang Y."/>
            <person name="Shi Q."/>
            <person name="Xie Y."/>
            <person name="Shi X."/>
            <person name="Chang Y."/>
            <person name="Huang F."/>
            <person name="Chen Y."/>
            <person name="Hong S."/>
            <person name="Mi L."/>
            <person name="Sun Q."/>
            <person name="Zhang L."/>
            <person name="Zhou B."/>
            <person name="Peng R."/>
            <person name="Zhang X."/>
            <person name="Liu F."/>
        </authorList>
    </citation>
    <scope>NUCLEOTIDE SEQUENCE [LARGE SCALE GENOMIC DNA]</scope>
    <source>
        <strain evidence="2">cv. PA1801</strain>
    </source>
</reference>
<dbReference type="OrthoDB" id="442460at2759"/>
<accession>A0A5B6WL92</accession>
<name>A0A5B6WL92_9ROSI</name>
<dbReference type="PANTHER" id="PTHR33524">
    <property type="entry name" value="C5ORF35"/>
    <property type="match status" value="1"/>
</dbReference>
<proteinExistence type="predicted"/>
<dbReference type="PANTHER" id="PTHR33524:SF1">
    <property type="entry name" value="SET DOMAIN-CONTAINING PROTEIN"/>
    <property type="match status" value="1"/>
</dbReference>
<keyword evidence="2" id="KW-1185">Reference proteome</keyword>
<protein>
    <submittedName>
        <fullName evidence="1">SET domain-containing protein 9</fullName>
    </submittedName>
</protein>
<evidence type="ECO:0000313" key="1">
    <source>
        <dbReference type="EMBL" id="KAA3482651.1"/>
    </source>
</evidence>